<dbReference type="EnsemblMetazoa" id="SSS_1536s_mrna">
    <property type="protein sequence ID" value="KAF7495366.1"/>
    <property type="gene ID" value="SSS_1536"/>
</dbReference>
<dbReference type="Gene3D" id="3.40.50.150">
    <property type="entry name" value="Vaccinia Virus protein VP39"/>
    <property type="match status" value="1"/>
</dbReference>
<protein>
    <submittedName>
        <fullName evidence="2">Trans-aconitate 2-methyltransferase</fullName>
    </submittedName>
</protein>
<keyword evidence="2" id="KW-0489">Methyltransferase</keyword>
<dbReference type="Pfam" id="PF13847">
    <property type="entry name" value="Methyltransf_31"/>
    <property type="match status" value="1"/>
</dbReference>
<dbReference type="PANTHER" id="PTHR43861:SF1">
    <property type="entry name" value="TRANS-ACONITATE 2-METHYLTRANSFERASE"/>
    <property type="match status" value="1"/>
</dbReference>
<dbReference type="GO" id="GO:0032259">
    <property type="term" value="P:methylation"/>
    <property type="evidence" value="ECO:0007669"/>
    <property type="project" value="UniProtKB-KW"/>
</dbReference>
<evidence type="ECO:0000259" key="1">
    <source>
        <dbReference type="Pfam" id="PF13847"/>
    </source>
</evidence>
<accession>A0A834RGL6</accession>
<reference evidence="3" key="3">
    <citation type="submission" date="2022-06" db="UniProtKB">
        <authorList>
            <consortium name="EnsemblMetazoa"/>
        </authorList>
    </citation>
    <scope>IDENTIFICATION</scope>
</reference>
<dbReference type="PANTHER" id="PTHR43861">
    <property type="entry name" value="TRANS-ACONITATE 2-METHYLTRANSFERASE-RELATED"/>
    <property type="match status" value="1"/>
</dbReference>
<evidence type="ECO:0000313" key="4">
    <source>
        <dbReference type="Proteomes" id="UP000070412"/>
    </source>
</evidence>
<dbReference type="CDD" id="cd02440">
    <property type="entry name" value="AdoMet_MTases"/>
    <property type="match status" value="1"/>
</dbReference>
<reference evidence="2" key="2">
    <citation type="submission" date="2020-01" db="EMBL/GenBank/DDBJ databases">
        <authorList>
            <person name="Korhonen P.K.K."/>
            <person name="Guangxu M.G."/>
            <person name="Wang T.W."/>
            <person name="Stroehlein A.J.S."/>
            <person name="Young N.D."/>
            <person name="Ang C.-S.A."/>
            <person name="Fernando D.W.F."/>
            <person name="Lu H.L."/>
            <person name="Taylor S.T."/>
            <person name="Ehtesham M.E.M."/>
            <person name="Najaraj S.H.N."/>
            <person name="Harsha G.H.G."/>
            <person name="Madugundu A.M."/>
            <person name="Renuse S.R."/>
            <person name="Holt D.H."/>
            <person name="Pandey A.P."/>
            <person name="Papenfuss A.P."/>
            <person name="Gasser R.B.G."/>
            <person name="Fischer K.F."/>
        </authorList>
    </citation>
    <scope>NUCLEOTIDE SEQUENCE</scope>
    <source>
        <strain evidence="2">SSS_KF_BRIS2020</strain>
    </source>
</reference>
<name>A0A834RGL6_SARSC</name>
<dbReference type="Proteomes" id="UP000070412">
    <property type="component" value="Unassembled WGS sequence"/>
</dbReference>
<dbReference type="SUPFAM" id="SSF53335">
    <property type="entry name" value="S-adenosyl-L-methionine-dependent methyltransferases"/>
    <property type="match status" value="1"/>
</dbReference>
<gene>
    <name evidence="2" type="ORF">SSS_1536</name>
</gene>
<dbReference type="AlphaFoldDB" id="A0A834RGL6"/>
<feature type="domain" description="Methyltransferase" evidence="1">
    <location>
        <begin position="39"/>
        <end position="150"/>
    </location>
</feature>
<dbReference type="EMBL" id="WVUK01000048">
    <property type="protein sequence ID" value="KAF7495366.1"/>
    <property type="molecule type" value="Genomic_DNA"/>
</dbReference>
<organism evidence="2">
    <name type="scientific">Sarcoptes scabiei</name>
    <name type="common">Itch mite</name>
    <name type="synonym">Acarus scabiei</name>
    <dbReference type="NCBI Taxonomy" id="52283"/>
    <lineage>
        <taxon>Eukaryota</taxon>
        <taxon>Metazoa</taxon>
        <taxon>Ecdysozoa</taxon>
        <taxon>Arthropoda</taxon>
        <taxon>Chelicerata</taxon>
        <taxon>Arachnida</taxon>
        <taxon>Acari</taxon>
        <taxon>Acariformes</taxon>
        <taxon>Sarcoptiformes</taxon>
        <taxon>Astigmata</taxon>
        <taxon>Psoroptidia</taxon>
        <taxon>Sarcoptoidea</taxon>
        <taxon>Sarcoptidae</taxon>
        <taxon>Sarcoptinae</taxon>
        <taxon>Sarcoptes</taxon>
    </lineage>
</organism>
<evidence type="ECO:0000313" key="3">
    <source>
        <dbReference type="EnsemblMetazoa" id="KAF7495366.1"/>
    </source>
</evidence>
<dbReference type="OrthoDB" id="6421843at2759"/>
<dbReference type="GO" id="GO:0008168">
    <property type="term" value="F:methyltransferase activity"/>
    <property type="evidence" value="ECO:0007669"/>
    <property type="project" value="UniProtKB-KW"/>
</dbReference>
<keyword evidence="2" id="KW-0808">Transferase</keyword>
<evidence type="ECO:0000313" key="2">
    <source>
        <dbReference type="EMBL" id="KAF7495366.1"/>
    </source>
</evidence>
<proteinExistence type="predicted"/>
<keyword evidence="4" id="KW-1185">Reference proteome</keyword>
<dbReference type="InterPro" id="IPR025714">
    <property type="entry name" value="Methyltranfer_dom"/>
</dbReference>
<dbReference type="InterPro" id="IPR029063">
    <property type="entry name" value="SAM-dependent_MTases_sf"/>
</dbReference>
<sequence length="288" mass="34063">MEFDPSKYLITSNDSLGPGKELIEILIKNHQEIKQNDPIRIVDLGCGPGNCTELLTKYFPQATIFGLDIDPEMIEYARKNSPSENCHFFIQDLDKPFDEYSNELKQLLLEKKIDIIFSNYALQWIGNPQIICDIMNKILSPKTGILVGNILYSDISSVIDNEFDRKLFDEYMDFPDERRFIGDWLFALKDNGKFNNIWFQYCNPRSIFPEHYYKESFVKIPLKWHEKFIRNSAPEEIRIKLSEVLRKLILKKRIIRTIKRIESNCKINDNEVNDIEIEQQLWMMIVKH</sequence>
<reference evidence="4" key="1">
    <citation type="journal article" date="2020" name="PLoS Negl. Trop. Dis.">
        <title>High-quality nuclear genome for Sarcoptes scabiei-A critical resource for a neglected parasite.</title>
        <authorList>
            <person name="Korhonen P.K."/>
            <person name="Gasser R.B."/>
            <person name="Ma G."/>
            <person name="Wang T."/>
            <person name="Stroehlein A.J."/>
            <person name="Young N.D."/>
            <person name="Ang C.S."/>
            <person name="Fernando D.D."/>
            <person name="Lu H.C."/>
            <person name="Taylor S."/>
            <person name="Reynolds S.L."/>
            <person name="Mofiz E."/>
            <person name="Najaraj S.H."/>
            <person name="Gowda H."/>
            <person name="Madugundu A."/>
            <person name="Renuse S."/>
            <person name="Holt D."/>
            <person name="Pandey A."/>
            <person name="Papenfuss A.T."/>
            <person name="Fischer K."/>
        </authorList>
    </citation>
    <scope>NUCLEOTIDE SEQUENCE [LARGE SCALE GENOMIC DNA]</scope>
</reference>